<keyword evidence="2" id="KW-1185">Reference proteome</keyword>
<name>A0ABQ9H2P9_9NEOP</name>
<evidence type="ECO:0000313" key="1">
    <source>
        <dbReference type="EMBL" id="KAJ8878553.1"/>
    </source>
</evidence>
<reference evidence="1 2" key="1">
    <citation type="submission" date="2023-02" db="EMBL/GenBank/DDBJ databases">
        <title>LHISI_Scaffold_Assembly.</title>
        <authorList>
            <person name="Stuart O.P."/>
            <person name="Cleave R."/>
            <person name="Magrath M.J.L."/>
            <person name="Mikheyev A.S."/>
        </authorList>
    </citation>
    <scope>NUCLEOTIDE SEQUENCE [LARGE SCALE GENOMIC DNA]</scope>
    <source>
        <strain evidence="1">Daus_M_001</strain>
        <tissue evidence="1">Leg muscle</tissue>
    </source>
</reference>
<dbReference type="EMBL" id="JARBHB010000007">
    <property type="protein sequence ID" value="KAJ8878553.1"/>
    <property type="molecule type" value="Genomic_DNA"/>
</dbReference>
<evidence type="ECO:0000313" key="2">
    <source>
        <dbReference type="Proteomes" id="UP001159363"/>
    </source>
</evidence>
<protein>
    <submittedName>
        <fullName evidence="1">Uncharacterized protein</fullName>
    </submittedName>
</protein>
<organism evidence="1 2">
    <name type="scientific">Dryococelus australis</name>
    <dbReference type="NCBI Taxonomy" id="614101"/>
    <lineage>
        <taxon>Eukaryota</taxon>
        <taxon>Metazoa</taxon>
        <taxon>Ecdysozoa</taxon>
        <taxon>Arthropoda</taxon>
        <taxon>Hexapoda</taxon>
        <taxon>Insecta</taxon>
        <taxon>Pterygota</taxon>
        <taxon>Neoptera</taxon>
        <taxon>Polyneoptera</taxon>
        <taxon>Phasmatodea</taxon>
        <taxon>Verophasmatodea</taxon>
        <taxon>Anareolatae</taxon>
        <taxon>Phasmatidae</taxon>
        <taxon>Eurycanthinae</taxon>
        <taxon>Dryococelus</taxon>
    </lineage>
</organism>
<accession>A0ABQ9H2P9</accession>
<dbReference type="Proteomes" id="UP001159363">
    <property type="component" value="Chromosome 6"/>
</dbReference>
<gene>
    <name evidence="1" type="ORF">PR048_019131</name>
</gene>
<sequence length="767" mass="85827">MTPGIGILEVTRVHSVKMPQCWEHFIVQNVAIGLCVHATTDKHQRSYAEGPVEWPISIERIKQTRDVDYSAAANETTNSAHLIIRQWNLPYHRKMTRISQVSSDGRFDPRSSCCEQLAQSSMSLRLASSHPVKENQVRFPAGSVADFPTWELYRAKPLIGGFPLGSPVFPAFAFRWSPILNSFHSHRISRSNISELFSESGKAIPTNTYNMVITNPTYNPFTVTSHFSAALLKFYFQDIPPPRVGPRWLSDYRARLPPRRTGFNPRPGNRPLASGIRYIPYSPQSSSSALKTSLLREARISSLTHLTNSMQTLRHHTQAKQRTMCVGIAVSVFLHRRGNWSLYALPGRFLTWTVSNDLSRQIAFLHLHSIRKHAILTGCASTETVLEIREHLQIHERIFTLYMLNRECMRFSNDATETRASEESRVNTNVKVEWNKQGESSAYWSLNCVFIGCSPTPGNYGIRKLFPCKSAIGAEASREGLINCDPISKVCWISWNEWEIPVLVLDDEYFFVELAASLVHTMFDAFWRRLAQSLPFIVATDNQCALDIGIFVHKTVKSILQVTEFANSSGDVMLTSTALDVLRESVTLTCHGNVASADDSGEVGRLSRDLAPVAAGAVELEVLQCDQRHVGCTQLQPTSTPLSSHSSQIETLAKLAGWSAVVERLYCSTPTDANVVQSLAGITSGFSQVELAGRCCLNNHVPALYLKNLRFESIYYLPPKTSGIRERIEGLTLDDATPRSHGHHVGYRISCSIIPATCPPYWIPLCY</sequence>
<proteinExistence type="predicted"/>
<comment type="caution">
    <text evidence="1">The sequence shown here is derived from an EMBL/GenBank/DDBJ whole genome shotgun (WGS) entry which is preliminary data.</text>
</comment>